<comment type="similarity">
    <text evidence="4">Belongs to the SEC8 family.</text>
</comment>
<protein>
    <recommendedName>
        <fullName evidence="4">Exocyst complex component Sec8</fullName>
    </recommendedName>
</protein>
<name>A0A1Q2ZY83_ZYGRO</name>
<proteinExistence type="inferred from homology"/>
<evidence type="ECO:0000256" key="3">
    <source>
        <dbReference type="ARBA" id="ARBA00022927"/>
    </source>
</evidence>
<dbReference type="GO" id="GO:0000131">
    <property type="term" value="C:incipient cellular bud site"/>
    <property type="evidence" value="ECO:0007669"/>
    <property type="project" value="EnsemblFungi"/>
</dbReference>
<sequence length="1020" mass="116439">MDHLNVKQPVRYGRKRGLSINSVTDAQKHAMNSSLDNLQNDLNHVDSQWNRILSDDSNPLELALAFLDDTSVGLGHKYKHFKQLKTKIGYDLQEAVNEHFQALNSNVASYSVAVDCITEAQDSILQVKSQVSESGQKITMKKDSLRDFNDNAMKRNQVIEVLSSLENLSQIPDKIEEHIRRGEYREAQRMLARGFVTGNTHDLWSMKSLAFVRQQLESQEHVLFTTILEELHNIIYSRDGLVLSDRNILENIGISQEGFTNLENYLYAVVNVDVMNASKTVNSRLQRFLDAINNLDEFQEDFLSGSGSDKEFGRIYSLLSILNDINKLPSALNILVSRSKEEFHSIILKSTEEVRVNHPSLLRITESVTTKNEFGISVNDVLSVIIRKCFWKIFIKLLLAAQGHRVVFETVKSFQFSASATSLCRFDEIWTKLLDEIQVLLSRYLNNPEVLSSNNSRIGDSAVSTLPQRKDEQLFSLQKNIEDSSAAKEHANELKGLLQAIFPGINLLSNAELESVYVEEESYEQEEALVPASIFNIKIILEPLLVFCQASSDLIPEGQKKEVIPSLDFFMKYMNTSFFPRLQMTILHLFVSKVESNNPYALENLEENRCIFKAASDFKNLYYKLLYVMNTTYTFRSNITKVMLDCLERFFSYYYKLFTNLFGTGENNLAKRIITVWLMDRNMMGIESKILAGEEFLKHDESKALFKACPQFFRKGKGLNKADILNSVTFDAVTHFLSTVSWVLSWLPGLRKPVDSDERSSQIINAEELRTHWSFFESSDLSNIERLSTLKLSLDVESQKRFDALVGGFQTLRTNLLSAVRFDLRARCIFHIGTLFQETTDWNFDVVSIELDEHIASLISDLKMTENKIKQQVGETEKDRIFTGIDEVNNYAFVAAAQSITVLNENGIKKLSRNMSVLQHTCRNLLSDPSKVDMSKALNFYALCGSNDSTLFRLLESKELSYPLENLKTILRLQFSENLNRQMKMNGSGSKSVNTMPATKRYNEAVRKLDEMQAASQTFD</sequence>
<dbReference type="PANTHER" id="PTHR14146">
    <property type="entry name" value="EXOCYST COMPLEX COMPONENT 4"/>
    <property type="match status" value="1"/>
</dbReference>
<comment type="caution">
    <text evidence="7">The sequence shown here is derived from an EMBL/GenBank/DDBJ whole genome shotgun (WGS) entry which is preliminary data.</text>
</comment>
<evidence type="ECO:0000313" key="8">
    <source>
        <dbReference type="Proteomes" id="UP000187013"/>
    </source>
</evidence>
<dbReference type="eggNOG" id="KOG3691">
    <property type="taxonomic scope" value="Eukaryota"/>
</dbReference>
<keyword evidence="2 4" id="KW-0268">Exocytosis</keyword>
<gene>
    <name evidence="7" type="ORF">ZYGR_0I06710</name>
</gene>
<evidence type="ECO:0000256" key="2">
    <source>
        <dbReference type="ARBA" id="ARBA00022483"/>
    </source>
</evidence>
<organism evidence="7 8">
    <name type="scientific">Zygosaccharomyces rouxii</name>
    <dbReference type="NCBI Taxonomy" id="4956"/>
    <lineage>
        <taxon>Eukaryota</taxon>
        <taxon>Fungi</taxon>
        <taxon>Dikarya</taxon>
        <taxon>Ascomycota</taxon>
        <taxon>Saccharomycotina</taxon>
        <taxon>Saccharomycetes</taxon>
        <taxon>Saccharomycetales</taxon>
        <taxon>Saccharomycetaceae</taxon>
        <taxon>Zygosaccharomyces</taxon>
    </lineage>
</organism>
<keyword evidence="1 4" id="KW-0813">Transport</keyword>
<dbReference type="OMA" id="HMEVRCR"/>
<dbReference type="Pfam" id="PF04048">
    <property type="entry name" value="Sec8_N"/>
    <property type="match status" value="1"/>
</dbReference>
<reference evidence="7 8" key="1">
    <citation type="submission" date="2016-08" db="EMBL/GenBank/DDBJ databases">
        <title>Draft genome sequence of allopolyploid Zygosaccharomyces rouxii.</title>
        <authorList>
            <person name="Watanabe J."/>
            <person name="Uehara K."/>
            <person name="Mogi Y."/>
            <person name="Tsukioka Y."/>
        </authorList>
    </citation>
    <scope>NUCLEOTIDE SEQUENCE [LARGE SCALE GENOMIC DNA]</scope>
    <source>
        <strain evidence="7 8">NBRC 110957</strain>
    </source>
</reference>
<dbReference type="GO" id="GO:0000145">
    <property type="term" value="C:exocyst"/>
    <property type="evidence" value="ECO:0007669"/>
    <property type="project" value="UniProtKB-UniRule"/>
</dbReference>
<feature type="domain" description="Exocyst complex component Sec8 middle helical bundle" evidence="6">
    <location>
        <begin position="310"/>
        <end position="545"/>
    </location>
</feature>
<dbReference type="PANTHER" id="PTHR14146:SF0">
    <property type="entry name" value="EXOCYST COMPLEX COMPONENT 4"/>
    <property type="match status" value="1"/>
</dbReference>
<dbReference type="GO" id="GO:0015031">
    <property type="term" value="P:protein transport"/>
    <property type="evidence" value="ECO:0007669"/>
    <property type="project" value="UniProtKB-KW"/>
</dbReference>
<keyword evidence="3 4" id="KW-0653">Protein transport</keyword>
<dbReference type="InterPro" id="IPR039682">
    <property type="entry name" value="Sec8/EXOC4"/>
</dbReference>
<dbReference type="Proteomes" id="UP000187013">
    <property type="component" value="Unassembled WGS sequence"/>
</dbReference>
<dbReference type="GO" id="GO:0006612">
    <property type="term" value="P:protein targeting to membrane"/>
    <property type="evidence" value="ECO:0007669"/>
    <property type="project" value="UniProtKB-UniRule"/>
</dbReference>
<dbReference type="AlphaFoldDB" id="A0A1Q2ZY83"/>
<dbReference type="GO" id="GO:0048309">
    <property type="term" value="P:endoplasmic reticulum inheritance"/>
    <property type="evidence" value="ECO:0007669"/>
    <property type="project" value="EnsemblFungi"/>
</dbReference>
<evidence type="ECO:0000313" key="7">
    <source>
        <dbReference type="EMBL" id="GAV48374.1"/>
    </source>
</evidence>
<dbReference type="GO" id="GO:0006904">
    <property type="term" value="P:vesicle docking involved in exocytosis"/>
    <property type="evidence" value="ECO:0007669"/>
    <property type="project" value="InterPro"/>
</dbReference>
<feature type="domain" description="Exocyst complex component Sec8 N-terminal" evidence="5">
    <location>
        <begin position="37"/>
        <end position="178"/>
    </location>
</feature>
<evidence type="ECO:0000259" key="6">
    <source>
        <dbReference type="Pfam" id="PF20652"/>
    </source>
</evidence>
<dbReference type="OrthoDB" id="272977at2759"/>
<dbReference type="GO" id="GO:0006893">
    <property type="term" value="P:Golgi to plasma membrane transport"/>
    <property type="evidence" value="ECO:0007669"/>
    <property type="project" value="EnsemblFungi"/>
</dbReference>
<evidence type="ECO:0000256" key="1">
    <source>
        <dbReference type="ARBA" id="ARBA00022448"/>
    </source>
</evidence>
<dbReference type="GO" id="GO:0048313">
    <property type="term" value="P:Golgi inheritance"/>
    <property type="evidence" value="ECO:0007669"/>
    <property type="project" value="EnsemblFungi"/>
</dbReference>
<dbReference type="GO" id="GO:0005934">
    <property type="term" value="C:cellular bud tip"/>
    <property type="evidence" value="ECO:0007669"/>
    <property type="project" value="EnsemblFungi"/>
</dbReference>
<dbReference type="EMBL" id="BDGX01000009">
    <property type="protein sequence ID" value="GAV48374.1"/>
    <property type="molecule type" value="Genomic_DNA"/>
</dbReference>
<evidence type="ECO:0000259" key="5">
    <source>
        <dbReference type="Pfam" id="PF04048"/>
    </source>
</evidence>
<accession>A0A1Q2ZY83</accession>
<dbReference type="InterPro" id="IPR048630">
    <property type="entry name" value="Sec8_M"/>
</dbReference>
<evidence type="ECO:0000256" key="4">
    <source>
        <dbReference type="RuleBase" id="RU367079"/>
    </source>
</evidence>
<comment type="function">
    <text evidence="4">Component of the exocyst complex involved in the docking of exocytic vesicles with fusion sites on the plasma membrane.</text>
</comment>
<dbReference type="GO" id="GO:0090522">
    <property type="term" value="P:vesicle tethering involved in exocytosis"/>
    <property type="evidence" value="ECO:0007669"/>
    <property type="project" value="UniProtKB-UniRule"/>
</dbReference>
<dbReference type="Pfam" id="PF20652">
    <property type="entry name" value="Sec8_C"/>
    <property type="match status" value="1"/>
</dbReference>
<dbReference type="GO" id="GO:0005935">
    <property type="term" value="C:cellular bud neck"/>
    <property type="evidence" value="ECO:0007669"/>
    <property type="project" value="EnsemblFungi"/>
</dbReference>
<dbReference type="InterPro" id="IPR007191">
    <property type="entry name" value="Sec8_exocyst_N"/>
</dbReference>